<dbReference type="Proteomes" id="UP000824540">
    <property type="component" value="Unassembled WGS sequence"/>
</dbReference>
<keyword evidence="3" id="KW-1185">Reference proteome</keyword>
<evidence type="ECO:0000313" key="2">
    <source>
        <dbReference type="EMBL" id="KAG9338750.1"/>
    </source>
</evidence>
<dbReference type="EMBL" id="JAFBMS010000061">
    <property type="protein sequence ID" value="KAG9338750.1"/>
    <property type="molecule type" value="Genomic_DNA"/>
</dbReference>
<name>A0A8T2NHI1_9TELE</name>
<organism evidence="2 3">
    <name type="scientific">Albula glossodonta</name>
    <name type="common">roundjaw bonefish</name>
    <dbReference type="NCBI Taxonomy" id="121402"/>
    <lineage>
        <taxon>Eukaryota</taxon>
        <taxon>Metazoa</taxon>
        <taxon>Chordata</taxon>
        <taxon>Craniata</taxon>
        <taxon>Vertebrata</taxon>
        <taxon>Euteleostomi</taxon>
        <taxon>Actinopterygii</taxon>
        <taxon>Neopterygii</taxon>
        <taxon>Teleostei</taxon>
        <taxon>Albuliformes</taxon>
        <taxon>Albulidae</taxon>
        <taxon>Albula</taxon>
    </lineage>
</organism>
<sequence length="84" mass="9212">MNYQQSTAPRGGLQNFSTDPHSLPRTLSRTEREGGNDGGHTVAPPSVSRLALAVVTACRRSYTSDADFRPPEISEVQKILRQTE</sequence>
<evidence type="ECO:0000313" key="3">
    <source>
        <dbReference type="Proteomes" id="UP000824540"/>
    </source>
</evidence>
<protein>
    <submittedName>
        <fullName evidence="2">Uncharacterized protein</fullName>
    </submittedName>
</protein>
<evidence type="ECO:0000256" key="1">
    <source>
        <dbReference type="SAM" id="MobiDB-lite"/>
    </source>
</evidence>
<accession>A0A8T2NHI1</accession>
<feature type="compositionally biased region" description="Polar residues" evidence="1">
    <location>
        <begin position="1"/>
        <end position="20"/>
    </location>
</feature>
<dbReference type="AlphaFoldDB" id="A0A8T2NHI1"/>
<reference evidence="2" key="1">
    <citation type="thesis" date="2021" institute="BYU ScholarsArchive" country="Provo, UT, USA">
        <title>Applications of and Algorithms for Genome Assembly and Genomic Analyses with an Emphasis on Marine Teleosts.</title>
        <authorList>
            <person name="Pickett B.D."/>
        </authorList>
    </citation>
    <scope>NUCLEOTIDE SEQUENCE</scope>
    <source>
        <strain evidence="2">HI-2016</strain>
    </source>
</reference>
<proteinExistence type="predicted"/>
<feature type="region of interest" description="Disordered" evidence="1">
    <location>
        <begin position="1"/>
        <end position="45"/>
    </location>
</feature>
<comment type="caution">
    <text evidence="2">The sequence shown here is derived from an EMBL/GenBank/DDBJ whole genome shotgun (WGS) entry which is preliminary data.</text>
</comment>
<gene>
    <name evidence="2" type="ORF">JZ751_025186</name>
</gene>